<dbReference type="Proteomes" id="UP001060215">
    <property type="component" value="Chromosome 8"/>
</dbReference>
<name>A0ACC0GFL6_9ERIC</name>
<sequence length="238" mass="25794">MSPAMVGIMLPPSGKVPTQFMPSEFAEVTFPTICVSTVSILQVRVMDTAPAICVLITNNITNNVDEFDQAMSTLVDSLIFRAAMSASTSSGSSRLKFVTGKENFTTDQDIYALMQCTPDLSSADCSNCLRGAVDIYRSICYRKIQANVLAPSCVFHYELNKFYEFTTDASPPPPPPPPIVTLAPPPSTPSINTTTKADEDASQTVDSLRFDFATIRVATNDFSNANKLGQGGFGWVYK</sequence>
<proteinExistence type="predicted"/>
<dbReference type="EMBL" id="CM045765">
    <property type="protein sequence ID" value="KAI7999845.1"/>
    <property type="molecule type" value="Genomic_DNA"/>
</dbReference>
<reference evidence="1 2" key="1">
    <citation type="journal article" date="2022" name="Plant J.">
        <title>Chromosome-level genome of Camellia lanceoleosa provides a valuable resource for understanding genome evolution and self-incompatibility.</title>
        <authorList>
            <person name="Gong W."/>
            <person name="Xiao S."/>
            <person name="Wang L."/>
            <person name="Liao Z."/>
            <person name="Chang Y."/>
            <person name="Mo W."/>
            <person name="Hu G."/>
            <person name="Li W."/>
            <person name="Zhao G."/>
            <person name="Zhu H."/>
            <person name="Hu X."/>
            <person name="Ji K."/>
            <person name="Xiang X."/>
            <person name="Song Q."/>
            <person name="Yuan D."/>
            <person name="Jin S."/>
            <person name="Zhang L."/>
        </authorList>
    </citation>
    <scope>NUCLEOTIDE SEQUENCE [LARGE SCALE GENOMIC DNA]</scope>
    <source>
        <strain evidence="1">SQ_2022a</strain>
    </source>
</reference>
<keyword evidence="2" id="KW-1185">Reference proteome</keyword>
<accession>A0ACC0GFL6</accession>
<feature type="non-terminal residue" evidence="1">
    <location>
        <position position="238"/>
    </location>
</feature>
<gene>
    <name evidence="1" type="ORF">LOK49_LG09G01675</name>
</gene>
<comment type="caution">
    <text evidence="1">The sequence shown here is derived from an EMBL/GenBank/DDBJ whole genome shotgun (WGS) entry which is preliminary data.</text>
</comment>
<protein>
    <submittedName>
        <fullName evidence="1">Cysteine-rich receptor-like protein kinase 25</fullName>
    </submittedName>
</protein>
<evidence type="ECO:0000313" key="2">
    <source>
        <dbReference type="Proteomes" id="UP001060215"/>
    </source>
</evidence>
<evidence type="ECO:0000313" key="1">
    <source>
        <dbReference type="EMBL" id="KAI7999845.1"/>
    </source>
</evidence>
<organism evidence="1 2">
    <name type="scientific">Camellia lanceoleosa</name>
    <dbReference type="NCBI Taxonomy" id="1840588"/>
    <lineage>
        <taxon>Eukaryota</taxon>
        <taxon>Viridiplantae</taxon>
        <taxon>Streptophyta</taxon>
        <taxon>Embryophyta</taxon>
        <taxon>Tracheophyta</taxon>
        <taxon>Spermatophyta</taxon>
        <taxon>Magnoliopsida</taxon>
        <taxon>eudicotyledons</taxon>
        <taxon>Gunneridae</taxon>
        <taxon>Pentapetalae</taxon>
        <taxon>asterids</taxon>
        <taxon>Ericales</taxon>
        <taxon>Theaceae</taxon>
        <taxon>Camellia</taxon>
    </lineage>
</organism>